<evidence type="ECO:0000256" key="8">
    <source>
        <dbReference type="ARBA" id="ARBA00031195"/>
    </source>
</evidence>
<evidence type="ECO:0000256" key="9">
    <source>
        <dbReference type="ARBA" id="ARBA00047337"/>
    </source>
</evidence>
<comment type="catalytic activity">
    <reaction evidence="9">
        <text>S-hexadecanoyl-L-cysteinyl-[protein] + H2O = L-cysteinyl-[protein] + hexadecanoate + H(+)</text>
        <dbReference type="Rhea" id="RHEA:19233"/>
        <dbReference type="Rhea" id="RHEA-COMP:10131"/>
        <dbReference type="Rhea" id="RHEA-COMP:11032"/>
        <dbReference type="ChEBI" id="CHEBI:7896"/>
        <dbReference type="ChEBI" id="CHEBI:15377"/>
        <dbReference type="ChEBI" id="CHEBI:15378"/>
        <dbReference type="ChEBI" id="CHEBI:29950"/>
        <dbReference type="ChEBI" id="CHEBI:74151"/>
        <dbReference type="EC" id="3.1.2.22"/>
    </reaction>
</comment>
<dbReference type="OMA" id="SWFDIAN"/>
<proteinExistence type="inferred from homology"/>
<keyword evidence="5" id="KW-0378">Hydrolase</keyword>
<keyword evidence="4" id="KW-0719">Serine esterase</keyword>
<dbReference type="Proteomes" id="UP000053558">
    <property type="component" value="Unassembled WGS sequence"/>
</dbReference>
<dbReference type="Pfam" id="PF02230">
    <property type="entry name" value="Abhydrolase_2"/>
    <property type="match status" value="1"/>
</dbReference>
<evidence type="ECO:0000313" key="12">
    <source>
        <dbReference type="Proteomes" id="UP000053558"/>
    </source>
</evidence>
<dbReference type="RefSeq" id="XP_007763220.1">
    <property type="nucleotide sequence ID" value="XM_007765030.1"/>
</dbReference>
<dbReference type="InterPro" id="IPR003140">
    <property type="entry name" value="PLipase/COase/thioEstase"/>
</dbReference>
<evidence type="ECO:0000259" key="10">
    <source>
        <dbReference type="Pfam" id="PF02230"/>
    </source>
</evidence>
<dbReference type="GO" id="GO:0052689">
    <property type="term" value="F:carboxylic ester hydrolase activity"/>
    <property type="evidence" value="ECO:0007669"/>
    <property type="project" value="UniProtKB-KW"/>
</dbReference>
<dbReference type="EMBL" id="JH711573">
    <property type="protein sequence ID" value="EIW86391.1"/>
    <property type="molecule type" value="Genomic_DNA"/>
</dbReference>
<evidence type="ECO:0000256" key="6">
    <source>
        <dbReference type="ARBA" id="ARBA00022832"/>
    </source>
</evidence>
<dbReference type="GeneID" id="19211669"/>
<dbReference type="InterPro" id="IPR050565">
    <property type="entry name" value="LYPA1-2/EST-like"/>
</dbReference>
<name>A0A5M3N689_CONPW</name>
<dbReference type="PANTHER" id="PTHR10655:SF17">
    <property type="entry name" value="LYSOPHOSPHOLIPASE-LIKE PROTEIN 1"/>
    <property type="match status" value="1"/>
</dbReference>
<evidence type="ECO:0000256" key="1">
    <source>
        <dbReference type="ARBA" id="ARBA00006499"/>
    </source>
</evidence>
<dbReference type="PANTHER" id="PTHR10655">
    <property type="entry name" value="LYSOPHOSPHOLIPASE-RELATED"/>
    <property type="match status" value="1"/>
</dbReference>
<evidence type="ECO:0000313" key="11">
    <source>
        <dbReference type="EMBL" id="EIW86391.1"/>
    </source>
</evidence>
<dbReference type="KEGG" id="cput:CONPUDRAFT_94803"/>
<dbReference type="AlphaFoldDB" id="A0A5M3N689"/>
<organism evidence="11 12">
    <name type="scientific">Coniophora puteana (strain RWD-64-598)</name>
    <name type="common">Brown rot fungus</name>
    <dbReference type="NCBI Taxonomy" id="741705"/>
    <lineage>
        <taxon>Eukaryota</taxon>
        <taxon>Fungi</taxon>
        <taxon>Dikarya</taxon>
        <taxon>Basidiomycota</taxon>
        <taxon>Agaricomycotina</taxon>
        <taxon>Agaricomycetes</taxon>
        <taxon>Agaricomycetidae</taxon>
        <taxon>Boletales</taxon>
        <taxon>Coniophorineae</taxon>
        <taxon>Coniophoraceae</taxon>
        <taxon>Coniophora</taxon>
    </lineage>
</organism>
<dbReference type="GO" id="GO:0005737">
    <property type="term" value="C:cytoplasm"/>
    <property type="evidence" value="ECO:0007669"/>
    <property type="project" value="TreeGrafter"/>
</dbReference>
<protein>
    <recommendedName>
        <fullName evidence="3">Acyl-protein thioesterase 1</fullName>
        <ecNumber evidence="2">3.1.2.22</ecNumber>
    </recommendedName>
    <alternativeName>
        <fullName evidence="8">Palmitoyl-protein hydrolase</fullName>
    </alternativeName>
</protein>
<comment type="similarity">
    <text evidence="1">Belongs to the AB hydrolase superfamily. AB hydrolase 2 family.</text>
</comment>
<evidence type="ECO:0000256" key="2">
    <source>
        <dbReference type="ARBA" id="ARBA00012423"/>
    </source>
</evidence>
<dbReference type="OrthoDB" id="2418081at2759"/>
<dbReference type="GO" id="GO:0008474">
    <property type="term" value="F:palmitoyl-(protein) hydrolase activity"/>
    <property type="evidence" value="ECO:0007669"/>
    <property type="project" value="UniProtKB-EC"/>
</dbReference>
<dbReference type="GO" id="GO:0006631">
    <property type="term" value="P:fatty acid metabolic process"/>
    <property type="evidence" value="ECO:0007669"/>
    <property type="project" value="UniProtKB-KW"/>
</dbReference>
<reference evidence="12" key="1">
    <citation type="journal article" date="2012" name="Science">
        <title>The Paleozoic origin of enzymatic lignin decomposition reconstructed from 31 fungal genomes.</title>
        <authorList>
            <person name="Floudas D."/>
            <person name="Binder M."/>
            <person name="Riley R."/>
            <person name="Barry K."/>
            <person name="Blanchette R.A."/>
            <person name="Henrissat B."/>
            <person name="Martinez A.T."/>
            <person name="Otillar R."/>
            <person name="Spatafora J.W."/>
            <person name="Yadav J.S."/>
            <person name="Aerts A."/>
            <person name="Benoit I."/>
            <person name="Boyd A."/>
            <person name="Carlson A."/>
            <person name="Copeland A."/>
            <person name="Coutinho P.M."/>
            <person name="de Vries R.P."/>
            <person name="Ferreira P."/>
            <person name="Findley K."/>
            <person name="Foster B."/>
            <person name="Gaskell J."/>
            <person name="Glotzer D."/>
            <person name="Gorecki P."/>
            <person name="Heitman J."/>
            <person name="Hesse C."/>
            <person name="Hori C."/>
            <person name="Igarashi K."/>
            <person name="Jurgens J.A."/>
            <person name="Kallen N."/>
            <person name="Kersten P."/>
            <person name="Kohler A."/>
            <person name="Kuees U."/>
            <person name="Kumar T.K.A."/>
            <person name="Kuo A."/>
            <person name="LaButti K."/>
            <person name="Larrondo L.F."/>
            <person name="Lindquist E."/>
            <person name="Ling A."/>
            <person name="Lombard V."/>
            <person name="Lucas S."/>
            <person name="Lundell T."/>
            <person name="Martin R."/>
            <person name="McLaughlin D.J."/>
            <person name="Morgenstern I."/>
            <person name="Morin E."/>
            <person name="Murat C."/>
            <person name="Nagy L.G."/>
            <person name="Nolan M."/>
            <person name="Ohm R.A."/>
            <person name="Patyshakuliyeva A."/>
            <person name="Rokas A."/>
            <person name="Ruiz-Duenas F.J."/>
            <person name="Sabat G."/>
            <person name="Salamov A."/>
            <person name="Samejima M."/>
            <person name="Schmutz J."/>
            <person name="Slot J.C."/>
            <person name="St John F."/>
            <person name="Stenlid J."/>
            <person name="Sun H."/>
            <person name="Sun S."/>
            <person name="Syed K."/>
            <person name="Tsang A."/>
            <person name="Wiebenga A."/>
            <person name="Young D."/>
            <person name="Pisabarro A."/>
            <person name="Eastwood D.C."/>
            <person name="Martin F."/>
            <person name="Cullen D."/>
            <person name="Grigoriev I.V."/>
            <person name="Hibbett D.S."/>
        </authorList>
    </citation>
    <scope>NUCLEOTIDE SEQUENCE [LARGE SCALE GENOMIC DNA]</scope>
    <source>
        <strain evidence="12">RWD-64-598 SS2</strain>
    </source>
</reference>
<evidence type="ECO:0000256" key="7">
    <source>
        <dbReference type="ARBA" id="ARBA00029392"/>
    </source>
</evidence>
<comment type="function">
    <text evidence="7">Hydrolyzes fatty acids from S-acylated cysteine residues in proteins with a strong preference for palmitoylated G-alpha proteins over other acyl substrates. Mediates the deacylation of G-alpha proteins such as GPA1 in vivo, but has weak or no activity toward palmitoylated Ras proteins. Has weak lysophospholipase activity in vitro; however such activity may not exist in vivo.</text>
</comment>
<keyword evidence="6" id="KW-0276">Fatty acid metabolism</keyword>
<dbReference type="EC" id="3.1.2.22" evidence="2"/>
<gene>
    <name evidence="11" type="ORF">CONPUDRAFT_94803</name>
</gene>
<accession>A0A5M3N689</accession>
<feature type="domain" description="Phospholipase/carboxylesterase/thioesterase" evidence="10">
    <location>
        <begin position="14"/>
        <end position="226"/>
    </location>
</feature>
<keyword evidence="12" id="KW-1185">Reference proteome</keyword>
<keyword evidence="6" id="KW-0443">Lipid metabolism</keyword>
<dbReference type="InterPro" id="IPR029058">
    <property type="entry name" value="AB_hydrolase_fold"/>
</dbReference>
<comment type="caution">
    <text evidence="11">The sequence shown here is derived from an EMBL/GenBank/DDBJ whole genome shotgun (WGS) entry which is preliminary data.</text>
</comment>
<dbReference type="SUPFAM" id="SSF53474">
    <property type="entry name" value="alpha/beta-Hydrolases"/>
    <property type="match status" value="1"/>
</dbReference>
<sequence length="229" mass="25247">MDGISTEGTTLKISASGEHRSTVIFLHGLGQSNSSWAQTFLRGFAPQLPHTTWLLPQASSKPVSLNKGRRRPSWFDITTLPPANDDYDEEGVTDAVCILEDIILGQVHAGIDSRNVVLAGFSQGAATCLITGLSSLHELGGIVSLSGWIPLPAREHILLIEGNMPILWCHGELDIEVPVAYGHDAMTFLREDLQIPEGQLQLKLYEGLEHTINDKEMGDFLRWLRETLR</sequence>
<dbReference type="Gene3D" id="3.40.50.1820">
    <property type="entry name" value="alpha/beta hydrolase"/>
    <property type="match status" value="1"/>
</dbReference>
<evidence type="ECO:0000256" key="5">
    <source>
        <dbReference type="ARBA" id="ARBA00022801"/>
    </source>
</evidence>
<evidence type="ECO:0000256" key="3">
    <source>
        <dbReference type="ARBA" id="ARBA00014923"/>
    </source>
</evidence>
<evidence type="ECO:0000256" key="4">
    <source>
        <dbReference type="ARBA" id="ARBA00022487"/>
    </source>
</evidence>